<sequence length="132" mass="14853">MLHIFPAVISETQKVCPDMDNRIPAVSTSLCCPQWTTQVLETCCYSGEITLYRVLCSIHLCNTRIFRDLETYFASNSGLCHSGSLFPLLYHILLPLWTPRAGNRWRNSTCPAGWLVGSLDNMVQLILLCVST</sequence>
<gene>
    <name evidence="1" type="ORF">BOH78_4315</name>
</gene>
<name>A0A1V2LHE4_PICKU</name>
<comment type="caution">
    <text evidence="1">The sequence shown here is derived from an EMBL/GenBank/DDBJ whole genome shotgun (WGS) entry which is preliminary data.</text>
</comment>
<dbReference type="AlphaFoldDB" id="A0A1V2LHE4"/>
<proteinExistence type="predicted"/>
<reference evidence="2" key="1">
    <citation type="journal article" date="2017" name="Genome Announc.">
        <title>Genome sequences of Cyberlindnera fabianii 65, Pichia kudriavzevii 129, and Saccharomyces cerevisiae 131 isolated from fermented masau fruits in Zimbabwe.</title>
        <authorList>
            <person name="van Rijswijck I.M.H."/>
            <person name="Derks M.F.L."/>
            <person name="Abee T."/>
            <person name="de Ridder D."/>
            <person name="Smid E.J."/>
        </authorList>
    </citation>
    <scope>NUCLEOTIDE SEQUENCE [LARGE SCALE GENOMIC DNA]</scope>
    <source>
        <strain evidence="2">129</strain>
    </source>
</reference>
<protein>
    <submittedName>
        <fullName evidence="1">Uncharacterized protein</fullName>
    </submittedName>
</protein>
<evidence type="ECO:0000313" key="2">
    <source>
        <dbReference type="Proteomes" id="UP000189274"/>
    </source>
</evidence>
<dbReference type="EMBL" id="MQVM01000029">
    <property type="protein sequence ID" value="ONH71737.1"/>
    <property type="molecule type" value="Genomic_DNA"/>
</dbReference>
<evidence type="ECO:0000313" key="1">
    <source>
        <dbReference type="EMBL" id="ONH71737.1"/>
    </source>
</evidence>
<dbReference type="Proteomes" id="UP000189274">
    <property type="component" value="Unassembled WGS sequence"/>
</dbReference>
<organism evidence="1 2">
    <name type="scientific">Pichia kudriavzevii</name>
    <name type="common">Yeast</name>
    <name type="synonym">Issatchenkia orientalis</name>
    <dbReference type="NCBI Taxonomy" id="4909"/>
    <lineage>
        <taxon>Eukaryota</taxon>
        <taxon>Fungi</taxon>
        <taxon>Dikarya</taxon>
        <taxon>Ascomycota</taxon>
        <taxon>Saccharomycotina</taxon>
        <taxon>Pichiomycetes</taxon>
        <taxon>Pichiales</taxon>
        <taxon>Pichiaceae</taxon>
        <taxon>Pichia</taxon>
    </lineage>
</organism>
<accession>A0A1V2LHE4</accession>